<dbReference type="PRINTS" id="PR00773">
    <property type="entry name" value="GRPEPROTEIN"/>
</dbReference>
<dbReference type="EMBL" id="FPHV01000015">
    <property type="protein sequence ID" value="SFV80899.1"/>
    <property type="molecule type" value="Genomic_DNA"/>
</dbReference>
<evidence type="ECO:0000313" key="10">
    <source>
        <dbReference type="EMBL" id="SFV85344.1"/>
    </source>
</evidence>
<dbReference type="CDD" id="cd00446">
    <property type="entry name" value="GrpE"/>
    <property type="match status" value="1"/>
</dbReference>
<evidence type="ECO:0000256" key="4">
    <source>
        <dbReference type="ARBA" id="ARBA00022490"/>
    </source>
</evidence>
<dbReference type="NCBIfam" id="NF010748">
    <property type="entry name" value="PRK14150.1"/>
    <property type="match status" value="1"/>
</dbReference>
<dbReference type="SUPFAM" id="SSF51064">
    <property type="entry name" value="Head domain of nucleotide exchange factor GrpE"/>
    <property type="match status" value="1"/>
</dbReference>
<organism evidence="8">
    <name type="scientific">hydrothermal vent metagenome</name>
    <dbReference type="NCBI Taxonomy" id="652676"/>
    <lineage>
        <taxon>unclassified sequences</taxon>
        <taxon>metagenomes</taxon>
        <taxon>ecological metagenomes</taxon>
    </lineage>
</organism>
<protein>
    <submittedName>
        <fullName evidence="8">Heat shock protein GrpE</fullName>
    </submittedName>
</protein>
<dbReference type="GO" id="GO:0042803">
    <property type="term" value="F:protein homodimerization activity"/>
    <property type="evidence" value="ECO:0007669"/>
    <property type="project" value="InterPro"/>
</dbReference>
<dbReference type="PANTHER" id="PTHR21237:SF23">
    <property type="entry name" value="GRPE PROTEIN HOMOLOG, MITOCHONDRIAL"/>
    <property type="match status" value="1"/>
</dbReference>
<dbReference type="InterPro" id="IPR013805">
    <property type="entry name" value="GrpE_CC"/>
</dbReference>
<proteinExistence type="inferred from homology"/>
<dbReference type="PANTHER" id="PTHR21237">
    <property type="entry name" value="GRPE PROTEIN"/>
    <property type="match status" value="1"/>
</dbReference>
<dbReference type="InterPro" id="IPR009012">
    <property type="entry name" value="GrpE_head"/>
</dbReference>
<evidence type="ECO:0000256" key="5">
    <source>
        <dbReference type="ARBA" id="ARBA00023016"/>
    </source>
</evidence>
<comment type="similarity">
    <text evidence="2">Belongs to the GrpE family.</text>
</comment>
<dbReference type="Pfam" id="PF01025">
    <property type="entry name" value="GrpE"/>
    <property type="match status" value="1"/>
</dbReference>
<dbReference type="EMBL" id="FPHX01000173">
    <property type="protein sequence ID" value="SFV85344.1"/>
    <property type="molecule type" value="Genomic_DNA"/>
</dbReference>
<feature type="compositionally biased region" description="Low complexity" evidence="7">
    <location>
        <begin position="30"/>
        <end position="40"/>
    </location>
</feature>
<evidence type="ECO:0000256" key="3">
    <source>
        <dbReference type="ARBA" id="ARBA00011738"/>
    </source>
</evidence>
<feature type="compositionally biased region" description="Basic and acidic residues" evidence="7">
    <location>
        <begin position="1"/>
        <end position="19"/>
    </location>
</feature>
<dbReference type="FunFam" id="2.30.22.10:FF:000001">
    <property type="entry name" value="Protein GrpE"/>
    <property type="match status" value="1"/>
</dbReference>
<evidence type="ECO:0000256" key="1">
    <source>
        <dbReference type="ARBA" id="ARBA00004496"/>
    </source>
</evidence>
<name>A0A1W1DHX8_9ZZZZ</name>
<evidence type="ECO:0000313" key="9">
    <source>
        <dbReference type="EMBL" id="SFV85240.1"/>
    </source>
</evidence>
<dbReference type="InterPro" id="IPR000740">
    <property type="entry name" value="GrpE"/>
</dbReference>
<dbReference type="SUPFAM" id="SSF58014">
    <property type="entry name" value="Coiled-coil domain of nucleotide exchange factor GrpE"/>
    <property type="match status" value="1"/>
</dbReference>
<feature type="region of interest" description="Disordered" evidence="7">
    <location>
        <begin position="1"/>
        <end position="45"/>
    </location>
</feature>
<dbReference type="Gene3D" id="3.90.20.20">
    <property type="match status" value="1"/>
</dbReference>
<evidence type="ECO:0000256" key="7">
    <source>
        <dbReference type="SAM" id="MobiDB-lite"/>
    </source>
</evidence>
<gene>
    <name evidence="8" type="ORF">MNB_SUP05-6-592</name>
    <name evidence="9" type="ORF">MNB_SUP05-7-706</name>
    <name evidence="10" type="ORF">MNB_SUP05-9-941</name>
</gene>
<dbReference type="GO" id="GO:0005829">
    <property type="term" value="C:cytosol"/>
    <property type="evidence" value="ECO:0007669"/>
    <property type="project" value="TreeGrafter"/>
</dbReference>
<evidence type="ECO:0000313" key="8">
    <source>
        <dbReference type="EMBL" id="SFV80899.1"/>
    </source>
</evidence>
<dbReference type="PROSITE" id="PS01071">
    <property type="entry name" value="GRPE"/>
    <property type="match status" value="1"/>
</dbReference>
<dbReference type="GO" id="GO:0000774">
    <property type="term" value="F:adenyl-nucleotide exchange factor activity"/>
    <property type="evidence" value="ECO:0007669"/>
    <property type="project" value="InterPro"/>
</dbReference>
<reference evidence="8" key="1">
    <citation type="submission" date="2016-10" db="EMBL/GenBank/DDBJ databases">
        <authorList>
            <person name="de Groot N.N."/>
        </authorList>
    </citation>
    <scope>NUCLEOTIDE SEQUENCE</scope>
</reference>
<dbReference type="Gene3D" id="2.30.22.10">
    <property type="entry name" value="Head domain of nucleotide exchange factor GrpE"/>
    <property type="match status" value="1"/>
</dbReference>
<dbReference type="GO" id="GO:0051082">
    <property type="term" value="F:unfolded protein binding"/>
    <property type="evidence" value="ECO:0007669"/>
    <property type="project" value="TreeGrafter"/>
</dbReference>
<evidence type="ECO:0000256" key="2">
    <source>
        <dbReference type="ARBA" id="ARBA00009054"/>
    </source>
</evidence>
<sequence length="181" mass="20428">MTKKKAQEKIEEKGEDKNVEQVTTDEQSDDLQAQLEEAQQSAKDNWDKVLRAQAEMENLKRRNAKDLENAHKFALDGFVKALLEVKDSLTMGLKTANEEKATIEHIIEGLEMTDKVFLSTMEKFGVETINPKGEPFNPEFHEAVTMLPMPDQKSNSVLEVVQIGFSLNGRLVRPAMVVVVQ</sequence>
<dbReference type="GO" id="GO:0051087">
    <property type="term" value="F:protein-folding chaperone binding"/>
    <property type="evidence" value="ECO:0007669"/>
    <property type="project" value="InterPro"/>
</dbReference>
<keyword evidence="5 8" id="KW-0346">Stress response</keyword>
<comment type="subunit">
    <text evidence="3">Homodimer.</text>
</comment>
<comment type="subcellular location">
    <subcellularLocation>
        <location evidence="1">Cytoplasm</location>
    </subcellularLocation>
</comment>
<accession>A0A1W1DHX8</accession>
<keyword evidence="4" id="KW-0963">Cytoplasm</keyword>
<keyword evidence="6" id="KW-0143">Chaperone</keyword>
<dbReference type="EMBL" id="FPHW01000197">
    <property type="protein sequence ID" value="SFV85240.1"/>
    <property type="molecule type" value="Genomic_DNA"/>
</dbReference>
<dbReference type="HAMAP" id="MF_01151">
    <property type="entry name" value="GrpE"/>
    <property type="match status" value="1"/>
</dbReference>
<dbReference type="AlphaFoldDB" id="A0A1W1DHX8"/>
<dbReference type="GO" id="GO:0006457">
    <property type="term" value="P:protein folding"/>
    <property type="evidence" value="ECO:0007669"/>
    <property type="project" value="InterPro"/>
</dbReference>
<evidence type="ECO:0000256" key="6">
    <source>
        <dbReference type="ARBA" id="ARBA00023186"/>
    </source>
</evidence>